<keyword evidence="2" id="KW-0472">Membrane</keyword>
<feature type="region of interest" description="Disordered" evidence="1">
    <location>
        <begin position="90"/>
        <end position="137"/>
    </location>
</feature>
<keyword evidence="2" id="KW-0812">Transmembrane</keyword>
<gene>
    <name evidence="3" type="ORF">ADUPG1_003309</name>
</gene>
<evidence type="ECO:0000256" key="2">
    <source>
        <dbReference type="SAM" id="Phobius"/>
    </source>
</evidence>
<evidence type="ECO:0000313" key="3">
    <source>
        <dbReference type="EMBL" id="GKT37351.1"/>
    </source>
</evidence>
<organism evidence="3 4">
    <name type="scientific">Aduncisulcus paluster</name>
    <dbReference type="NCBI Taxonomy" id="2918883"/>
    <lineage>
        <taxon>Eukaryota</taxon>
        <taxon>Metamonada</taxon>
        <taxon>Carpediemonas-like organisms</taxon>
        <taxon>Aduncisulcus</taxon>
    </lineage>
</organism>
<feature type="compositionally biased region" description="Low complexity" evidence="1">
    <location>
        <begin position="93"/>
        <end position="118"/>
    </location>
</feature>
<reference evidence="3" key="1">
    <citation type="submission" date="2022-03" db="EMBL/GenBank/DDBJ databases">
        <title>Draft genome sequence of Aduncisulcus paluster, a free-living microaerophilic Fornicata.</title>
        <authorList>
            <person name="Yuyama I."/>
            <person name="Kume K."/>
            <person name="Tamura T."/>
            <person name="Inagaki Y."/>
            <person name="Hashimoto T."/>
        </authorList>
    </citation>
    <scope>NUCLEOTIDE SEQUENCE</scope>
    <source>
        <strain evidence="3">NY0171</strain>
    </source>
</reference>
<dbReference type="Proteomes" id="UP001057375">
    <property type="component" value="Unassembled WGS sequence"/>
</dbReference>
<keyword evidence="4" id="KW-1185">Reference proteome</keyword>
<feature type="compositionally biased region" description="Acidic residues" evidence="1">
    <location>
        <begin position="169"/>
        <end position="191"/>
    </location>
</feature>
<feature type="transmembrane region" description="Helical" evidence="2">
    <location>
        <begin position="7"/>
        <end position="29"/>
    </location>
</feature>
<sequence length="200" mass="21278">MNYHISTFLPCIACISLVILFPFITLPFVSTISVEILSPSDCISPNNYYVDPDGVQFCVSVCTKDQTFNSTTGVCDAVDCSTKYLGSKETYNSSTGLCESDSSSDSTSDGSSDQASGDLTFPDDVSPDVVQPTVECNNGVSNDDGGCTCFDGYESSSTEMCNTYVGSSSDDDDDDDDDDNSNTQDSNDDDSSSFLDKIGL</sequence>
<feature type="non-terminal residue" evidence="3">
    <location>
        <position position="200"/>
    </location>
</feature>
<feature type="region of interest" description="Disordered" evidence="1">
    <location>
        <begin position="161"/>
        <end position="200"/>
    </location>
</feature>
<comment type="caution">
    <text evidence="3">The sequence shown here is derived from an EMBL/GenBank/DDBJ whole genome shotgun (WGS) entry which is preliminary data.</text>
</comment>
<evidence type="ECO:0000256" key="1">
    <source>
        <dbReference type="SAM" id="MobiDB-lite"/>
    </source>
</evidence>
<keyword evidence="2" id="KW-1133">Transmembrane helix</keyword>
<proteinExistence type="predicted"/>
<dbReference type="EMBL" id="BQXS01004494">
    <property type="protein sequence ID" value="GKT37351.1"/>
    <property type="molecule type" value="Genomic_DNA"/>
</dbReference>
<evidence type="ECO:0000313" key="4">
    <source>
        <dbReference type="Proteomes" id="UP001057375"/>
    </source>
</evidence>
<name>A0ABQ5KZ84_9EUKA</name>
<protein>
    <submittedName>
        <fullName evidence="3">Uncharacterized protein</fullName>
    </submittedName>
</protein>
<accession>A0ABQ5KZ84</accession>